<dbReference type="Proteomes" id="UP000253032">
    <property type="component" value="Unassembled WGS sequence"/>
</dbReference>
<evidence type="ECO:0000256" key="1">
    <source>
        <dbReference type="ARBA" id="ARBA00008918"/>
    </source>
</evidence>
<dbReference type="InterPro" id="IPR023393">
    <property type="entry name" value="START-like_dom_sf"/>
</dbReference>
<comment type="similarity">
    <text evidence="1">Belongs to the ribosome association toxin RatA family.</text>
</comment>
<evidence type="ECO:0000313" key="5">
    <source>
        <dbReference type="Proteomes" id="UP000253032"/>
    </source>
</evidence>
<dbReference type="AlphaFoldDB" id="A0A368BLA3"/>
<dbReference type="InterPro" id="IPR005031">
    <property type="entry name" value="COQ10_START"/>
</dbReference>
<proteinExistence type="inferred from homology"/>
<comment type="caution">
    <text evidence="4">The sequence shown here is derived from an EMBL/GenBank/DDBJ whole genome shotgun (WGS) entry which is preliminary data.</text>
</comment>
<dbReference type="EMBL" id="QOPC01000014">
    <property type="protein sequence ID" value="RCL38041.1"/>
    <property type="molecule type" value="Genomic_DNA"/>
</dbReference>
<keyword evidence="2" id="KW-1277">Toxin-antitoxin system</keyword>
<name>A0A368BLA3_9GAMM</name>
<evidence type="ECO:0000259" key="3">
    <source>
        <dbReference type="Pfam" id="PF03364"/>
    </source>
</evidence>
<reference evidence="4 5" key="1">
    <citation type="journal article" date="2018" name="Microbiome">
        <title>Fine metagenomic profile of the Mediterranean stratified and mixed water columns revealed by assembly and recruitment.</title>
        <authorList>
            <person name="Haro-Moreno J.M."/>
            <person name="Lopez-Perez M."/>
            <person name="De La Torre J.R."/>
            <person name="Picazo A."/>
            <person name="Camacho A."/>
            <person name="Rodriguez-Valera F."/>
        </authorList>
    </citation>
    <scope>NUCLEOTIDE SEQUENCE [LARGE SCALE GENOMIC DNA]</scope>
    <source>
        <strain evidence="4">MED-G84</strain>
    </source>
</reference>
<dbReference type="Pfam" id="PF03364">
    <property type="entry name" value="Polyketide_cyc"/>
    <property type="match status" value="1"/>
</dbReference>
<feature type="domain" description="Coenzyme Q-binding protein COQ10 START" evidence="3">
    <location>
        <begin position="11"/>
        <end position="123"/>
    </location>
</feature>
<organism evidence="4 5">
    <name type="scientific">SAR86 cluster bacterium</name>
    <dbReference type="NCBI Taxonomy" id="2030880"/>
    <lineage>
        <taxon>Bacteria</taxon>
        <taxon>Pseudomonadati</taxon>
        <taxon>Pseudomonadota</taxon>
        <taxon>Gammaproteobacteria</taxon>
        <taxon>SAR86 cluster</taxon>
    </lineage>
</organism>
<dbReference type="Gene3D" id="3.30.530.20">
    <property type="match status" value="1"/>
</dbReference>
<dbReference type="SUPFAM" id="SSF55961">
    <property type="entry name" value="Bet v1-like"/>
    <property type="match status" value="1"/>
</dbReference>
<sequence length="141" mass="16212">MPSSFKGSRKIKASPEKMLDLINNFQAYREFLPGCLESSRLPDTDKGLICGKLVFSILNKTYSFESENETIGHEVQIKQLEGPFLDFYALWSLEPIDENVTLVKFKANFKLPLFLRIFGQQNLVDRIGGKFIEAFEQQLQK</sequence>
<evidence type="ECO:0000313" key="4">
    <source>
        <dbReference type="EMBL" id="RCL38041.1"/>
    </source>
</evidence>
<evidence type="ECO:0000256" key="2">
    <source>
        <dbReference type="ARBA" id="ARBA00022649"/>
    </source>
</evidence>
<protein>
    <recommendedName>
        <fullName evidence="3">Coenzyme Q-binding protein COQ10 START domain-containing protein</fullName>
    </recommendedName>
</protein>
<gene>
    <name evidence="4" type="ORF">DBW98_03080</name>
</gene>
<accession>A0A368BLA3</accession>